<evidence type="ECO:0000313" key="3">
    <source>
        <dbReference type="EMBL" id="TDO35170.1"/>
    </source>
</evidence>
<evidence type="ECO:0000256" key="1">
    <source>
        <dbReference type="ARBA" id="ARBA00023239"/>
    </source>
</evidence>
<dbReference type="InterPro" id="IPR002840">
    <property type="entry name" value="PMDh-S-like_dom"/>
</dbReference>
<dbReference type="SUPFAM" id="SSF52016">
    <property type="entry name" value="LeuD/IlvD-like"/>
    <property type="match status" value="1"/>
</dbReference>
<protein>
    <submittedName>
        <fullName evidence="3">Putative aconitase subunit 2</fullName>
    </submittedName>
</protein>
<accession>A0A4R6JGL5</accession>
<dbReference type="Pfam" id="PF01989">
    <property type="entry name" value="AcnX_swivel_put"/>
    <property type="match status" value="1"/>
</dbReference>
<dbReference type="Gene3D" id="3.50.30.10">
    <property type="entry name" value="Phosphohistidine domain"/>
    <property type="match status" value="1"/>
</dbReference>
<organism evidence="3 4">
    <name type="scientific">Kribbella caucasensis</name>
    <dbReference type="NCBI Taxonomy" id="2512215"/>
    <lineage>
        <taxon>Bacteria</taxon>
        <taxon>Bacillati</taxon>
        <taxon>Actinomycetota</taxon>
        <taxon>Actinomycetes</taxon>
        <taxon>Propionibacteriales</taxon>
        <taxon>Kribbellaceae</taxon>
        <taxon>Kribbella</taxon>
    </lineage>
</organism>
<dbReference type="EMBL" id="SNWQ01000024">
    <property type="protein sequence ID" value="TDO35170.1"/>
    <property type="molecule type" value="Genomic_DNA"/>
</dbReference>
<dbReference type="GO" id="GO:0016829">
    <property type="term" value="F:lyase activity"/>
    <property type="evidence" value="ECO:0007669"/>
    <property type="project" value="UniProtKB-KW"/>
</dbReference>
<comment type="caution">
    <text evidence="3">The sequence shown here is derived from an EMBL/GenBank/DDBJ whole genome shotgun (WGS) entry which is preliminary data.</text>
</comment>
<reference evidence="3 4" key="1">
    <citation type="submission" date="2019-03" db="EMBL/GenBank/DDBJ databases">
        <title>Genomic Encyclopedia of Type Strains, Phase III (KMG-III): the genomes of soil and plant-associated and newly described type strains.</title>
        <authorList>
            <person name="Whitman W."/>
        </authorList>
    </citation>
    <scope>NUCLEOTIDE SEQUENCE [LARGE SCALE GENOMIC DNA]</scope>
    <source>
        <strain evidence="3 4">VKM Ac-2527</strain>
    </source>
</reference>
<dbReference type="PANTHER" id="PTHR36577">
    <property type="entry name" value="DUF521 DOMAIN PROTEIN (AFU_ORTHOLOGUE AFUA_6G00490)"/>
    <property type="match status" value="1"/>
</dbReference>
<proteinExistence type="predicted"/>
<gene>
    <name evidence="3" type="ORF">EV643_12456</name>
</gene>
<dbReference type="AlphaFoldDB" id="A0A4R6JGL5"/>
<evidence type="ECO:0000259" key="2">
    <source>
        <dbReference type="Pfam" id="PF01989"/>
    </source>
</evidence>
<evidence type="ECO:0000313" key="4">
    <source>
        <dbReference type="Proteomes" id="UP000295388"/>
    </source>
</evidence>
<feature type="domain" description="Phosphomevalonate dehydratase small subunit-like" evidence="2">
    <location>
        <begin position="23"/>
        <end position="103"/>
    </location>
</feature>
<keyword evidence="4" id="KW-1185">Reference proteome</keyword>
<dbReference type="PANTHER" id="PTHR36577:SF3">
    <property type="entry name" value="DUF521 DOMAIN PROTEIN (AFU_ORTHOLOGUE AFUA_6G00490)"/>
    <property type="match status" value="1"/>
</dbReference>
<sequence length="136" mass="14102">MIHAEALTSGTAEGSTIRLTEPLSFWGGTDARGRIVDARHPQYGVALAGRVLVMESGRGSSSSSSVLAEQIRSRAAPAAIVLARSDAIVVLGAIVAAELYGLEMPILLVEPPEHGEIPSGTVVRVEATPGECGISW</sequence>
<keyword evidence="1" id="KW-0456">Lyase</keyword>
<dbReference type="RefSeq" id="WP_166665704.1">
    <property type="nucleotide sequence ID" value="NZ_SNWQ01000024.1"/>
</dbReference>
<dbReference type="Proteomes" id="UP000295388">
    <property type="component" value="Unassembled WGS sequence"/>
</dbReference>
<name>A0A4R6JGL5_9ACTN</name>